<keyword evidence="9" id="KW-0812">Transmembrane</keyword>
<evidence type="ECO:0000256" key="9">
    <source>
        <dbReference type="SAM" id="Phobius"/>
    </source>
</evidence>
<evidence type="ECO:0000256" key="5">
    <source>
        <dbReference type="ARBA" id="ARBA00022729"/>
    </source>
</evidence>
<dbReference type="Gene3D" id="1.10.110.10">
    <property type="entry name" value="Plant lipid-transfer and hydrophobic proteins"/>
    <property type="match status" value="1"/>
</dbReference>
<dbReference type="CDD" id="cd00010">
    <property type="entry name" value="AAI_LTSS"/>
    <property type="match status" value="1"/>
</dbReference>
<keyword evidence="12" id="KW-1185">Reference proteome</keyword>
<dbReference type="SUPFAM" id="SSF47699">
    <property type="entry name" value="Bifunctional inhibitor/lipid-transfer protein/seed storage 2S albumin"/>
    <property type="match status" value="1"/>
</dbReference>
<organism evidence="11 12">
    <name type="scientific">Cuscuta epithymum</name>
    <dbReference type="NCBI Taxonomy" id="186058"/>
    <lineage>
        <taxon>Eukaryota</taxon>
        <taxon>Viridiplantae</taxon>
        <taxon>Streptophyta</taxon>
        <taxon>Embryophyta</taxon>
        <taxon>Tracheophyta</taxon>
        <taxon>Spermatophyta</taxon>
        <taxon>Magnoliopsida</taxon>
        <taxon>eudicotyledons</taxon>
        <taxon>Gunneridae</taxon>
        <taxon>Pentapetalae</taxon>
        <taxon>asterids</taxon>
        <taxon>lamiids</taxon>
        <taxon>Solanales</taxon>
        <taxon>Convolvulaceae</taxon>
        <taxon>Cuscuteae</taxon>
        <taxon>Cuscuta</taxon>
        <taxon>Cuscuta subgen. Cuscuta</taxon>
    </lineage>
</organism>
<dbReference type="Pfam" id="PF14368">
    <property type="entry name" value="LTP_2"/>
    <property type="match status" value="1"/>
</dbReference>
<evidence type="ECO:0000313" key="12">
    <source>
        <dbReference type="Proteomes" id="UP001152523"/>
    </source>
</evidence>
<feature type="transmembrane region" description="Helical" evidence="9">
    <location>
        <begin position="198"/>
        <end position="216"/>
    </location>
</feature>
<keyword evidence="4" id="KW-0336">GPI-anchor</keyword>
<reference evidence="11" key="1">
    <citation type="submission" date="2022-07" db="EMBL/GenBank/DDBJ databases">
        <authorList>
            <person name="Macas J."/>
            <person name="Novak P."/>
            <person name="Neumann P."/>
        </authorList>
    </citation>
    <scope>NUCLEOTIDE SEQUENCE</scope>
</reference>
<name>A0AAV0CU88_9ASTE</name>
<evidence type="ECO:0000256" key="7">
    <source>
        <dbReference type="ARBA" id="ARBA00023180"/>
    </source>
</evidence>
<dbReference type="InterPro" id="IPR043325">
    <property type="entry name" value="LTSS"/>
</dbReference>
<dbReference type="InterPro" id="IPR016140">
    <property type="entry name" value="Bifunc_inhib/LTP/seed_store"/>
</dbReference>
<dbReference type="Proteomes" id="UP001152523">
    <property type="component" value="Unassembled WGS sequence"/>
</dbReference>
<comment type="caution">
    <text evidence="11">The sequence shown here is derived from an EMBL/GenBank/DDBJ whole genome shotgun (WGS) entry which is preliminary data.</text>
</comment>
<evidence type="ECO:0000256" key="1">
    <source>
        <dbReference type="ARBA" id="ARBA00004609"/>
    </source>
</evidence>
<feature type="domain" description="Bifunctional inhibitor/plant lipid transfer protein/seed storage helical" evidence="10">
    <location>
        <begin position="55"/>
        <end position="132"/>
    </location>
</feature>
<keyword evidence="7" id="KW-0325">Glycoprotein</keyword>
<keyword evidence="9" id="KW-1133">Transmembrane helix</keyword>
<dbReference type="GO" id="GO:0098552">
    <property type="term" value="C:side of membrane"/>
    <property type="evidence" value="ECO:0007669"/>
    <property type="project" value="UniProtKB-KW"/>
</dbReference>
<dbReference type="SMART" id="SM00499">
    <property type="entry name" value="AAI"/>
    <property type="match status" value="1"/>
</dbReference>
<keyword evidence="8" id="KW-0449">Lipoprotein</keyword>
<comment type="subcellular location">
    <subcellularLocation>
        <location evidence="1">Cell membrane</location>
        <topology evidence="1">Lipid-anchor</topology>
        <topology evidence="1">GPI-anchor</topology>
    </subcellularLocation>
</comment>
<sequence>MRLKTRPRKNPIKPCVVLDRAPKSLAVMICVLAFFSLSLSLLPIALSQASTVATCLPYLLPLGSCVPFAQGRVPVPAQQCCINLKQIYNSQQGAPCLCPLLNASTWNVFPINSTLALQLPSLCSLQINTSLCSDPQETMMPPPSLPPIPPPIQVSIGMKNDSTSAAPPVDTVQSSTPPGVMVFGFQHRSGANSNVRDSWIAVLMAAWTSILWLYVLQ</sequence>
<dbReference type="InterPro" id="IPR036312">
    <property type="entry name" value="Bifun_inhib/LTP/seed_sf"/>
</dbReference>
<evidence type="ECO:0000256" key="3">
    <source>
        <dbReference type="ARBA" id="ARBA00022475"/>
    </source>
</evidence>
<evidence type="ECO:0000313" key="11">
    <source>
        <dbReference type="EMBL" id="CAH9084798.1"/>
    </source>
</evidence>
<evidence type="ECO:0000256" key="8">
    <source>
        <dbReference type="ARBA" id="ARBA00023288"/>
    </source>
</evidence>
<dbReference type="GO" id="GO:0005886">
    <property type="term" value="C:plasma membrane"/>
    <property type="evidence" value="ECO:0007669"/>
    <property type="project" value="UniProtKB-SubCell"/>
</dbReference>
<evidence type="ECO:0000256" key="4">
    <source>
        <dbReference type="ARBA" id="ARBA00022622"/>
    </source>
</evidence>
<keyword evidence="3" id="KW-1003">Cell membrane</keyword>
<evidence type="ECO:0000256" key="6">
    <source>
        <dbReference type="ARBA" id="ARBA00023157"/>
    </source>
</evidence>
<dbReference type="AlphaFoldDB" id="A0AAV0CU88"/>
<evidence type="ECO:0000256" key="2">
    <source>
        <dbReference type="ARBA" id="ARBA00009748"/>
    </source>
</evidence>
<keyword evidence="6" id="KW-1015">Disulfide bond</keyword>
<dbReference type="PANTHER" id="PTHR33044">
    <property type="entry name" value="BIFUNCTIONAL INHIBITOR/LIPID-TRANSFER PROTEIN/SEED STORAGE 2S ALBUMIN SUPERFAMILY PROTEIN-RELATED"/>
    <property type="match status" value="1"/>
</dbReference>
<keyword evidence="5" id="KW-0732">Signal</keyword>
<gene>
    <name evidence="11" type="ORF">CEPIT_LOCUS9034</name>
</gene>
<keyword evidence="9" id="KW-0472">Membrane</keyword>
<comment type="similarity">
    <text evidence="2">Belongs to the plant LTP family.</text>
</comment>
<protein>
    <recommendedName>
        <fullName evidence="10">Bifunctional inhibitor/plant lipid transfer protein/seed storage helical domain-containing protein</fullName>
    </recommendedName>
</protein>
<accession>A0AAV0CU88</accession>
<evidence type="ECO:0000259" key="10">
    <source>
        <dbReference type="SMART" id="SM00499"/>
    </source>
</evidence>
<proteinExistence type="inferred from homology"/>
<dbReference type="EMBL" id="CAMAPF010000048">
    <property type="protein sequence ID" value="CAH9084798.1"/>
    <property type="molecule type" value="Genomic_DNA"/>
</dbReference>